<dbReference type="PIRSF" id="PIRSF001563">
    <property type="entry name" value="Folylpolyglu_synth"/>
    <property type="match status" value="1"/>
</dbReference>
<accession>A0ABW4J4H1</accession>
<dbReference type="Pfam" id="PF02875">
    <property type="entry name" value="Mur_ligase_C"/>
    <property type="match status" value="1"/>
</dbReference>
<comment type="similarity">
    <text evidence="1 10">Belongs to the folylpolyglutamate synthase family.</text>
</comment>
<dbReference type="NCBIfam" id="TIGR01499">
    <property type="entry name" value="folC"/>
    <property type="match status" value="1"/>
</dbReference>
<dbReference type="InterPro" id="IPR004101">
    <property type="entry name" value="Mur_ligase_C"/>
</dbReference>
<dbReference type="Gene3D" id="3.40.1190.10">
    <property type="entry name" value="Mur-like, catalytic domain"/>
    <property type="match status" value="1"/>
</dbReference>
<evidence type="ECO:0000259" key="11">
    <source>
        <dbReference type="Pfam" id="PF02875"/>
    </source>
</evidence>
<reference evidence="14" key="1">
    <citation type="journal article" date="2019" name="Int. J. Syst. Evol. Microbiol.">
        <title>The Global Catalogue of Microorganisms (GCM) 10K type strain sequencing project: providing services to taxonomists for standard genome sequencing and annotation.</title>
        <authorList>
            <consortium name="The Broad Institute Genomics Platform"/>
            <consortium name="The Broad Institute Genome Sequencing Center for Infectious Disease"/>
            <person name="Wu L."/>
            <person name="Ma J."/>
        </authorList>
    </citation>
    <scope>NUCLEOTIDE SEQUENCE [LARGE SCALE GENOMIC DNA]</scope>
    <source>
        <strain evidence="14">CCM 8896</strain>
    </source>
</reference>
<dbReference type="PANTHER" id="PTHR11136">
    <property type="entry name" value="FOLYLPOLYGLUTAMATE SYNTHASE-RELATED"/>
    <property type="match status" value="1"/>
</dbReference>
<dbReference type="Proteomes" id="UP001597267">
    <property type="component" value="Unassembled WGS sequence"/>
</dbReference>
<dbReference type="Pfam" id="PF08245">
    <property type="entry name" value="Mur_ligase_M"/>
    <property type="match status" value="1"/>
</dbReference>
<dbReference type="PANTHER" id="PTHR11136:SF0">
    <property type="entry name" value="DIHYDROFOLATE SYNTHETASE-RELATED"/>
    <property type="match status" value="1"/>
</dbReference>
<dbReference type="InterPro" id="IPR013221">
    <property type="entry name" value="Mur_ligase_cen"/>
</dbReference>
<sequence>METYQEVLNYIHSRPKKHRSASLANMRRILTALGEPQTAFKGIHVTGTNGKGSVTQILSALILDQGFKVGTFMSPFIQRFNERMQVDLKPISDEDLVYWTNEVWQKILLIRQTEPTFELTEFELVTAIMFTYFRAEKIEIAVIEVGIGGTHDKTNVFTPLLSVITTVGLDHLQLIGPTLEDVAIEKSGVIKAQRPVIIGKVPETVNKIFQDRAQAQDSPLYQMAQDFQVSQVTLLPDYSQTFNFTSENLNLKTIKIRNIARFEVDNMAVALMAFSVFCQEMQVTVPAAEIKRILKQVTLMGRLEVINTEPFIVLDGAHNPPAMSELLASIQRDFPNTQVHVVAAFMKDKAIEELLKILHQPRQMTLYLTTLAMPRAAEATDLTAYMRSSDQYFATWQDAFYAAYHNLASENELILICGSIYLVSEVRHFLLEGGQT</sequence>
<name>A0ABW4J4H1_9LACO</name>
<evidence type="ECO:0000256" key="8">
    <source>
        <dbReference type="ARBA" id="ARBA00030592"/>
    </source>
</evidence>
<keyword evidence="14" id="KW-1185">Reference proteome</keyword>
<dbReference type="SUPFAM" id="SSF53244">
    <property type="entry name" value="MurD-like peptide ligases, peptide-binding domain"/>
    <property type="match status" value="1"/>
</dbReference>
<dbReference type="InterPro" id="IPR036565">
    <property type="entry name" value="Mur-like_cat_sf"/>
</dbReference>
<dbReference type="GO" id="GO:0016874">
    <property type="term" value="F:ligase activity"/>
    <property type="evidence" value="ECO:0007669"/>
    <property type="project" value="UniProtKB-KW"/>
</dbReference>
<evidence type="ECO:0000259" key="12">
    <source>
        <dbReference type="Pfam" id="PF08245"/>
    </source>
</evidence>
<evidence type="ECO:0000256" key="6">
    <source>
        <dbReference type="ARBA" id="ARBA00022840"/>
    </source>
</evidence>
<dbReference type="InterPro" id="IPR001645">
    <property type="entry name" value="Folylpolyglutamate_synth"/>
</dbReference>
<evidence type="ECO:0000256" key="7">
    <source>
        <dbReference type="ARBA" id="ARBA00022842"/>
    </source>
</evidence>
<evidence type="ECO:0000256" key="3">
    <source>
        <dbReference type="ARBA" id="ARBA00022598"/>
    </source>
</evidence>
<evidence type="ECO:0000313" key="14">
    <source>
        <dbReference type="Proteomes" id="UP001597267"/>
    </source>
</evidence>
<keyword evidence="5 10" id="KW-0547">Nucleotide-binding</keyword>
<dbReference type="SUPFAM" id="SSF53623">
    <property type="entry name" value="MurD-like peptide ligases, catalytic domain"/>
    <property type="match status" value="1"/>
</dbReference>
<evidence type="ECO:0000256" key="2">
    <source>
        <dbReference type="ARBA" id="ARBA00013025"/>
    </source>
</evidence>
<protein>
    <recommendedName>
        <fullName evidence="2">tetrahydrofolate synthase</fullName>
        <ecNumber evidence="2">6.3.2.17</ecNumber>
    </recommendedName>
    <alternativeName>
        <fullName evidence="8">Tetrahydrofolylpolyglutamate synthase</fullName>
    </alternativeName>
</protein>
<dbReference type="Gene3D" id="3.90.190.20">
    <property type="entry name" value="Mur ligase, C-terminal domain"/>
    <property type="match status" value="1"/>
</dbReference>
<dbReference type="EMBL" id="JBHTOP010000005">
    <property type="protein sequence ID" value="MFD1671117.1"/>
    <property type="molecule type" value="Genomic_DNA"/>
</dbReference>
<feature type="domain" description="Mur ligase central" evidence="12">
    <location>
        <begin position="45"/>
        <end position="273"/>
    </location>
</feature>
<evidence type="ECO:0000256" key="9">
    <source>
        <dbReference type="ARBA" id="ARBA00047493"/>
    </source>
</evidence>
<feature type="domain" description="Mur ligase C-terminal" evidence="11">
    <location>
        <begin position="301"/>
        <end position="419"/>
    </location>
</feature>
<proteinExistence type="inferred from homology"/>
<dbReference type="EC" id="6.3.2.17" evidence="2"/>
<evidence type="ECO:0000256" key="10">
    <source>
        <dbReference type="PIRNR" id="PIRNR001563"/>
    </source>
</evidence>
<organism evidence="13 14">
    <name type="scientific">Agrilactobacillus yilanensis</name>
    <dbReference type="NCBI Taxonomy" id="2485997"/>
    <lineage>
        <taxon>Bacteria</taxon>
        <taxon>Bacillati</taxon>
        <taxon>Bacillota</taxon>
        <taxon>Bacilli</taxon>
        <taxon>Lactobacillales</taxon>
        <taxon>Lactobacillaceae</taxon>
        <taxon>Agrilactobacillus</taxon>
    </lineage>
</organism>
<evidence type="ECO:0000256" key="5">
    <source>
        <dbReference type="ARBA" id="ARBA00022741"/>
    </source>
</evidence>
<evidence type="ECO:0000256" key="1">
    <source>
        <dbReference type="ARBA" id="ARBA00008276"/>
    </source>
</evidence>
<keyword evidence="4" id="KW-0479">Metal-binding</keyword>
<dbReference type="RefSeq" id="WP_164507016.1">
    <property type="nucleotide sequence ID" value="NZ_JBHTOP010000005.1"/>
</dbReference>
<comment type="caution">
    <text evidence="13">The sequence shown here is derived from an EMBL/GenBank/DDBJ whole genome shotgun (WGS) entry which is preliminary data.</text>
</comment>
<dbReference type="InterPro" id="IPR036615">
    <property type="entry name" value="Mur_ligase_C_dom_sf"/>
</dbReference>
<keyword evidence="7" id="KW-0460">Magnesium</keyword>
<evidence type="ECO:0000256" key="4">
    <source>
        <dbReference type="ARBA" id="ARBA00022723"/>
    </source>
</evidence>
<keyword evidence="6 10" id="KW-0067">ATP-binding</keyword>
<gene>
    <name evidence="13" type="ORF">ACFQ5M_03285</name>
</gene>
<evidence type="ECO:0000313" key="13">
    <source>
        <dbReference type="EMBL" id="MFD1671117.1"/>
    </source>
</evidence>
<keyword evidence="3 10" id="KW-0436">Ligase</keyword>
<comment type="catalytic activity">
    <reaction evidence="9">
        <text>(6S)-5,6,7,8-tetrahydrofolyl-(gamma-L-Glu)(n) + L-glutamate + ATP = (6S)-5,6,7,8-tetrahydrofolyl-(gamma-L-Glu)(n+1) + ADP + phosphate + H(+)</text>
        <dbReference type="Rhea" id="RHEA:10580"/>
        <dbReference type="Rhea" id="RHEA-COMP:14738"/>
        <dbReference type="Rhea" id="RHEA-COMP:14740"/>
        <dbReference type="ChEBI" id="CHEBI:15378"/>
        <dbReference type="ChEBI" id="CHEBI:29985"/>
        <dbReference type="ChEBI" id="CHEBI:30616"/>
        <dbReference type="ChEBI" id="CHEBI:43474"/>
        <dbReference type="ChEBI" id="CHEBI:141005"/>
        <dbReference type="ChEBI" id="CHEBI:456216"/>
        <dbReference type="EC" id="6.3.2.17"/>
    </reaction>
</comment>